<dbReference type="PANTHER" id="PTHR43347">
    <property type="entry name" value="ACYL-COA SYNTHETASE"/>
    <property type="match status" value="1"/>
</dbReference>
<dbReference type="FunFam" id="3.30.300.30:FF:000017">
    <property type="entry name" value="Acyl-CoA synthetase short-chain family member 3"/>
    <property type="match status" value="1"/>
</dbReference>
<dbReference type="InterPro" id="IPR000873">
    <property type="entry name" value="AMP-dep_synth/lig_dom"/>
</dbReference>
<accession>A0A495A866</accession>
<dbReference type="SUPFAM" id="SSF56801">
    <property type="entry name" value="Acetyl-CoA synthetase-like"/>
    <property type="match status" value="1"/>
</dbReference>
<evidence type="ECO:0000313" key="5">
    <source>
        <dbReference type="EMBL" id="RKQ36127.1"/>
    </source>
</evidence>
<gene>
    <name evidence="5" type="primary">prpE</name>
    <name evidence="5" type="synonym">yahU</name>
    <name evidence="5" type="ORF">C1C97_000085</name>
</gene>
<dbReference type="Pfam" id="PF00501">
    <property type="entry name" value="AMP-binding"/>
    <property type="match status" value="1"/>
</dbReference>
<evidence type="ECO:0000259" key="2">
    <source>
        <dbReference type="Pfam" id="PF00501"/>
    </source>
</evidence>
<organism evidence="5 6">
    <name type="scientific">Kocuria tytonis</name>
    <dbReference type="NCBI Taxonomy" id="2054280"/>
    <lineage>
        <taxon>Bacteria</taxon>
        <taxon>Bacillati</taxon>
        <taxon>Actinomycetota</taxon>
        <taxon>Actinomycetes</taxon>
        <taxon>Micrococcales</taxon>
        <taxon>Micrococcaceae</taxon>
        <taxon>Kocuria</taxon>
    </lineage>
</organism>
<dbReference type="InterPro" id="IPR032387">
    <property type="entry name" value="ACAS_N"/>
</dbReference>
<dbReference type="InterPro" id="IPR045851">
    <property type="entry name" value="AMP-bd_C_sf"/>
</dbReference>
<name>A0A495A866_9MICC</name>
<evidence type="ECO:0000259" key="3">
    <source>
        <dbReference type="Pfam" id="PF13193"/>
    </source>
</evidence>
<dbReference type="Pfam" id="PF13193">
    <property type="entry name" value="AMP-binding_C"/>
    <property type="match status" value="1"/>
</dbReference>
<dbReference type="OrthoDB" id="9803968at2"/>
<keyword evidence="5" id="KW-0436">Ligase</keyword>
<dbReference type="AlphaFoldDB" id="A0A495A866"/>
<dbReference type="InterPro" id="IPR020845">
    <property type="entry name" value="AMP-binding_CS"/>
</dbReference>
<evidence type="ECO:0000259" key="4">
    <source>
        <dbReference type="Pfam" id="PF16177"/>
    </source>
</evidence>
<dbReference type="Proteomes" id="UP000249516">
    <property type="component" value="Unassembled WGS sequence"/>
</dbReference>
<comment type="similarity">
    <text evidence="1">Belongs to the ATP-dependent AMP-binding enzyme family.</text>
</comment>
<keyword evidence="6" id="KW-1185">Reference proteome</keyword>
<feature type="domain" description="Acetyl-coenzyme A synthetase N-terminal" evidence="4">
    <location>
        <begin position="6"/>
        <end position="60"/>
    </location>
</feature>
<proteinExistence type="inferred from homology"/>
<evidence type="ECO:0000256" key="1">
    <source>
        <dbReference type="ARBA" id="ARBA00006432"/>
    </source>
</evidence>
<dbReference type="GO" id="GO:0050218">
    <property type="term" value="F:propionate-CoA ligase activity"/>
    <property type="evidence" value="ECO:0007669"/>
    <property type="project" value="UniProtKB-EC"/>
</dbReference>
<reference evidence="5 6" key="1">
    <citation type="submission" date="2018-10" db="EMBL/GenBank/DDBJ databases">
        <title>Kocuria tytouropygialis sp. nov., isolated from the uropygial gland of an American barn owl (Tyto furcata).</title>
        <authorList>
            <person name="Braun M.S."/>
            <person name="Wang E."/>
            <person name="Zimmermann S."/>
            <person name="Wagner H."/>
            <person name="Wink M."/>
        </authorList>
    </citation>
    <scope>NUCLEOTIDE SEQUENCE [LARGE SCALE GENOMIC DNA]</scope>
    <source>
        <strain evidence="5 6">442</strain>
    </source>
</reference>
<dbReference type="Gene3D" id="3.40.50.12780">
    <property type="entry name" value="N-terminal domain of ligase-like"/>
    <property type="match status" value="1"/>
</dbReference>
<feature type="domain" description="AMP-dependent synthetase/ligase" evidence="2">
    <location>
        <begin position="64"/>
        <end position="458"/>
    </location>
</feature>
<dbReference type="Gene3D" id="3.30.300.30">
    <property type="match status" value="1"/>
</dbReference>
<dbReference type="RefSeq" id="WP_121029441.1">
    <property type="nucleotide sequence ID" value="NZ_PNJG02000001.1"/>
</dbReference>
<feature type="domain" description="AMP-binding enzyme C-terminal" evidence="3">
    <location>
        <begin position="523"/>
        <end position="601"/>
    </location>
</feature>
<dbReference type="PROSITE" id="PS00455">
    <property type="entry name" value="AMP_BINDING"/>
    <property type="match status" value="1"/>
</dbReference>
<dbReference type="InterPro" id="IPR042099">
    <property type="entry name" value="ANL_N_sf"/>
</dbReference>
<dbReference type="Pfam" id="PF16177">
    <property type="entry name" value="ACAS_N"/>
    <property type="match status" value="1"/>
</dbReference>
<dbReference type="CDD" id="cd05967">
    <property type="entry name" value="PrpE"/>
    <property type="match status" value="1"/>
</dbReference>
<sequence>MTQPTYESVYRASVDDPEKFWLDAAAAVDWVTPPTRALDDSTAPIYRWFPDGELNTCVNAVDRHVAAGHGERTALIYDSAVLGIQEHISYAELQERVARFAGALAVQGVGKGDRVLLYMPMIAESVIAMLACARLGAVHSVVFGGFAPRELASRIDDSRPVAVVTASGGVEPKRRIEYLPAIEEALRSSEHAPSAVLVHERDGFETTVADARERAQGQGGPAWLSWAEAQDGVAPAEPVTVAATDPLYILYTSGTTGKPKGVVRDNGGHAVALSWSMANIYDVGAGDVMWTASDVGWVVGHSYIVYAPLLAGATTVVYEGKPVGTPDAGAFWQRVEEHGVKVLFTAPTALRAIRKADPEGDFVKQHDISSLQALFVAGERLDPETYHWAAKVLGVPVVDHWWQTETGWAICANPFGIEKLPIVAGSPTVPVPGFYVEILDPIGEPLGPGEEGNIAVRLPLPPGTLSTLWGNDERFVSSYLSAFPGYYATGDSGYIDENGYVFVMGRTDDVINVSGHRLSTGQMEQIVATHPDVAECAVIGVNDPLKGQRPSGYVVLKTGAQITQEQLREDLVSLVRSQIGPVADFKDVAVVEALPKTRSGKILRKTMRQMADGEQYTVPSTIEDHSVLEALHAVLAPKR</sequence>
<evidence type="ECO:0000313" key="6">
    <source>
        <dbReference type="Proteomes" id="UP000249516"/>
    </source>
</evidence>
<dbReference type="EC" id="6.2.1.17" evidence="5"/>
<dbReference type="InterPro" id="IPR025110">
    <property type="entry name" value="AMP-bd_C"/>
</dbReference>
<dbReference type="PANTHER" id="PTHR43347:SF3">
    <property type="entry name" value="ACYL-COA SYNTHETASE SHORT-CHAIN FAMILY MEMBER 3, MITOCHONDRIAL"/>
    <property type="match status" value="1"/>
</dbReference>
<protein>
    <submittedName>
        <fullName evidence="5">Propionyl-CoA synthetase</fullName>
        <ecNumber evidence="5">6.2.1.17</ecNumber>
    </submittedName>
</protein>
<comment type="caution">
    <text evidence="5">The sequence shown here is derived from an EMBL/GenBank/DDBJ whole genome shotgun (WGS) entry which is preliminary data.</text>
</comment>
<dbReference type="EMBL" id="PNJG02000001">
    <property type="protein sequence ID" value="RKQ36127.1"/>
    <property type="molecule type" value="Genomic_DNA"/>
</dbReference>